<feature type="region of interest" description="Disordered" evidence="1">
    <location>
        <begin position="39"/>
        <end position="77"/>
    </location>
</feature>
<dbReference type="Proteomes" id="UP000189935">
    <property type="component" value="Chromosome I"/>
</dbReference>
<organism evidence="3 4">
    <name type="scientific">Bradyrhizobium lablabi</name>
    <dbReference type="NCBI Taxonomy" id="722472"/>
    <lineage>
        <taxon>Bacteria</taxon>
        <taxon>Pseudomonadati</taxon>
        <taxon>Pseudomonadota</taxon>
        <taxon>Alphaproteobacteria</taxon>
        <taxon>Hyphomicrobiales</taxon>
        <taxon>Nitrobacteraceae</taxon>
        <taxon>Bradyrhizobium</taxon>
    </lineage>
</organism>
<dbReference type="EMBL" id="LT670844">
    <property type="protein sequence ID" value="SHJ85906.1"/>
    <property type="molecule type" value="Genomic_DNA"/>
</dbReference>
<reference evidence="3 4" key="1">
    <citation type="submission" date="2016-11" db="EMBL/GenBank/DDBJ databases">
        <authorList>
            <person name="Jaros S."/>
            <person name="Januszkiewicz K."/>
            <person name="Wedrychowicz H."/>
        </authorList>
    </citation>
    <scope>NUCLEOTIDE SEQUENCE [LARGE SCALE GENOMIC DNA]</scope>
    <source>
        <strain evidence="3 4">GAS499</strain>
    </source>
</reference>
<evidence type="ECO:0000256" key="1">
    <source>
        <dbReference type="SAM" id="MobiDB-lite"/>
    </source>
</evidence>
<gene>
    <name evidence="3" type="ORF">SAMN05444159_1708</name>
</gene>
<evidence type="ECO:0000313" key="3">
    <source>
        <dbReference type="EMBL" id="SHJ85906.1"/>
    </source>
</evidence>
<evidence type="ECO:0000256" key="2">
    <source>
        <dbReference type="SAM" id="SignalP"/>
    </source>
</evidence>
<feature type="signal peptide" evidence="2">
    <location>
        <begin position="1"/>
        <end position="20"/>
    </location>
</feature>
<dbReference type="AlphaFoldDB" id="A0A1M6MR73"/>
<feature type="compositionally biased region" description="Basic and acidic residues" evidence="1">
    <location>
        <begin position="39"/>
        <end position="65"/>
    </location>
</feature>
<accession>A0A1M6MR73</accession>
<proteinExistence type="predicted"/>
<keyword evidence="2" id="KW-0732">Signal</keyword>
<sequence length="77" mass="8611">MLKFFVATIIGSLLAGQAVAEPAPCATCDTPKSMTVREKIKADREKYERDDVKTVARPWDGESYGRSKWNNPVPDPR</sequence>
<name>A0A1M6MR73_9BRAD</name>
<protein>
    <submittedName>
        <fullName evidence="3">Uncharacterized protein</fullName>
    </submittedName>
</protein>
<evidence type="ECO:0000313" key="4">
    <source>
        <dbReference type="Proteomes" id="UP000189935"/>
    </source>
</evidence>
<feature type="chain" id="PRO_5009919585" evidence="2">
    <location>
        <begin position="21"/>
        <end position="77"/>
    </location>
</feature>
<dbReference type="RefSeq" id="WP_079537771.1">
    <property type="nucleotide sequence ID" value="NZ_LT670844.1"/>
</dbReference>